<dbReference type="GO" id="GO:0016887">
    <property type="term" value="F:ATP hydrolysis activity"/>
    <property type="evidence" value="ECO:0007669"/>
    <property type="project" value="InterPro"/>
</dbReference>
<keyword evidence="3" id="KW-0547">Nucleotide-binding</keyword>
<evidence type="ECO:0000256" key="3">
    <source>
        <dbReference type="ARBA" id="ARBA00022741"/>
    </source>
</evidence>
<protein>
    <submittedName>
        <fullName evidence="6">NitT/TauT family transport system ATP-binding protein/sulfonate transport system ATP-binding protein</fullName>
    </submittedName>
</protein>
<evidence type="ECO:0000256" key="1">
    <source>
        <dbReference type="ARBA" id="ARBA00005417"/>
    </source>
</evidence>
<evidence type="ECO:0000313" key="6">
    <source>
        <dbReference type="EMBL" id="RCW20567.1"/>
    </source>
</evidence>
<gene>
    <name evidence="6" type="ORF">DFR48_11319</name>
</gene>
<proteinExistence type="inferred from homology"/>
<dbReference type="GO" id="GO:0005524">
    <property type="term" value="F:ATP binding"/>
    <property type="evidence" value="ECO:0007669"/>
    <property type="project" value="UniProtKB-KW"/>
</dbReference>
<evidence type="ECO:0000259" key="5">
    <source>
        <dbReference type="PROSITE" id="PS50893"/>
    </source>
</evidence>
<dbReference type="EMBL" id="QPIX01000013">
    <property type="protein sequence ID" value="RCW20567.1"/>
    <property type="molecule type" value="Genomic_DNA"/>
</dbReference>
<feature type="domain" description="ABC transporter" evidence="5">
    <location>
        <begin position="11"/>
        <end position="239"/>
    </location>
</feature>
<keyword evidence="2" id="KW-0813">Transport</keyword>
<dbReference type="InterPro" id="IPR003439">
    <property type="entry name" value="ABC_transporter-like_ATP-bd"/>
</dbReference>
<dbReference type="Pfam" id="PF00005">
    <property type="entry name" value="ABC_tran"/>
    <property type="match status" value="1"/>
</dbReference>
<keyword evidence="7" id="KW-1185">Reference proteome</keyword>
<evidence type="ECO:0000313" key="7">
    <source>
        <dbReference type="Proteomes" id="UP000252582"/>
    </source>
</evidence>
<dbReference type="InterPro" id="IPR027417">
    <property type="entry name" value="P-loop_NTPase"/>
</dbReference>
<name>A0A6I7HIQ3_9HYPH</name>
<dbReference type="AlphaFoldDB" id="A0A6I7HIQ3"/>
<sequence>MCEPSMAENYLAFEGVTKSFGPMNVVTRTDLSIGRGSLVVFLGPSGCGKTTLMRMVGGLDTPTTGRIRLDGDIVRAPDRRRGMVFQAYSSFPWLTVAENIAFGMRYRSDISAQEKAERKAHYLKLVGLEEFADAYPSRISGGMRQRVAIARTLAAGSEVLLMDEPFGALDALTRERLQVQLRALQISEQKTVIFVTHDVEEAVLLADRIVLFSKRPARIVADIDVNAALGVERPLEIRETQSFFDLRNKILHLIRNETGDPL</sequence>
<dbReference type="PROSITE" id="PS50893">
    <property type="entry name" value="ABC_TRANSPORTER_2"/>
    <property type="match status" value="1"/>
</dbReference>
<dbReference type="PANTHER" id="PTHR42788:SF13">
    <property type="entry name" value="ALIPHATIC SULFONATES IMPORT ATP-BINDING PROTEIN SSUB"/>
    <property type="match status" value="1"/>
</dbReference>
<dbReference type="SUPFAM" id="SSF52540">
    <property type="entry name" value="P-loop containing nucleoside triphosphate hydrolases"/>
    <property type="match status" value="1"/>
</dbReference>
<comment type="similarity">
    <text evidence="1">Belongs to the ABC transporter superfamily.</text>
</comment>
<comment type="caution">
    <text evidence="6">The sequence shown here is derived from an EMBL/GenBank/DDBJ whole genome shotgun (WGS) entry which is preliminary data.</text>
</comment>
<dbReference type="Gene3D" id="3.40.50.300">
    <property type="entry name" value="P-loop containing nucleotide triphosphate hydrolases"/>
    <property type="match status" value="1"/>
</dbReference>
<dbReference type="InterPro" id="IPR050166">
    <property type="entry name" value="ABC_transporter_ATP-bind"/>
</dbReference>
<evidence type="ECO:0000256" key="4">
    <source>
        <dbReference type="ARBA" id="ARBA00022840"/>
    </source>
</evidence>
<accession>A0A6I7HIQ3</accession>
<dbReference type="PROSITE" id="PS00211">
    <property type="entry name" value="ABC_TRANSPORTER_1"/>
    <property type="match status" value="1"/>
</dbReference>
<dbReference type="PANTHER" id="PTHR42788">
    <property type="entry name" value="TAURINE IMPORT ATP-BINDING PROTEIN-RELATED"/>
    <property type="match status" value="1"/>
</dbReference>
<dbReference type="Proteomes" id="UP000252582">
    <property type="component" value="Unassembled WGS sequence"/>
</dbReference>
<reference evidence="6 7" key="1">
    <citation type="submission" date="2018-07" db="EMBL/GenBank/DDBJ databases">
        <title>Genomic Encyclopedia of Type Strains, Phase IV (KMG-IV): sequencing the most valuable type-strain genomes for metagenomic binning, comparative biology and taxonomic classification.</title>
        <authorList>
            <person name="Goeker M."/>
        </authorList>
    </citation>
    <scope>NUCLEOTIDE SEQUENCE [LARGE SCALE GENOMIC DNA]</scope>
    <source>
        <strain evidence="6 7">DSM 25528</strain>
    </source>
</reference>
<dbReference type="CDD" id="cd03293">
    <property type="entry name" value="ABC_NrtD_SsuB_transporters"/>
    <property type="match status" value="1"/>
</dbReference>
<evidence type="ECO:0000256" key="2">
    <source>
        <dbReference type="ARBA" id="ARBA00022448"/>
    </source>
</evidence>
<dbReference type="InterPro" id="IPR017871">
    <property type="entry name" value="ABC_transporter-like_CS"/>
</dbReference>
<dbReference type="InterPro" id="IPR003593">
    <property type="entry name" value="AAA+_ATPase"/>
</dbReference>
<organism evidence="6 7">
    <name type="scientific">Ciceribacter lividus</name>
    <dbReference type="NCBI Taxonomy" id="1197950"/>
    <lineage>
        <taxon>Bacteria</taxon>
        <taxon>Pseudomonadati</taxon>
        <taxon>Pseudomonadota</taxon>
        <taxon>Alphaproteobacteria</taxon>
        <taxon>Hyphomicrobiales</taxon>
        <taxon>Rhizobiaceae</taxon>
        <taxon>Ciceribacter</taxon>
    </lineage>
</organism>
<dbReference type="SMART" id="SM00382">
    <property type="entry name" value="AAA"/>
    <property type="match status" value="1"/>
</dbReference>
<keyword evidence="4 6" id="KW-0067">ATP-binding</keyword>